<dbReference type="InterPro" id="IPR000086">
    <property type="entry name" value="NUDIX_hydrolase_dom"/>
</dbReference>
<dbReference type="GO" id="GO:0044715">
    <property type="term" value="F:8-oxo-dGDP phosphatase activity"/>
    <property type="evidence" value="ECO:0007669"/>
    <property type="project" value="TreeGrafter"/>
</dbReference>
<evidence type="ECO:0000256" key="2">
    <source>
        <dbReference type="ARBA" id="ARBA00005582"/>
    </source>
</evidence>
<dbReference type="GO" id="GO:0046872">
    <property type="term" value="F:metal ion binding"/>
    <property type="evidence" value="ECO:0007669"/>
    <property type="project" value="UniProtKB-KW"/>
</dbReference>
<dbReference type="EC" id="3.6.1.55" evidence="12"/>
<comment type="catalytic activity">
    <reaction evidence="10">
        <text>8-oxo-dGTP + H2O = 8-oxo-dGMP + diphosphate + H(+)</text>
        <dbReference type="Rhea" id="RHEA:31575"/>
        <dbReference type="ChEBI" id="CHEBI:15377"/>
        <dbReference type="ChEBI" id="CHEBI:15378"/>
        <dbReference type="ChEBI" id="CHEBI:33019"/>
        <dbReference type="ChEBI" id="CHEBI:63224"/>
        <dbReference type="ChEBI" id="CHEBI:77896"/>
        <dbReference type="EC" id="3.6.1.55"/>
    </reaction>
</comment>
<evidence type="ECO:0000256" key="5">
    <source>
        <dbReference type="ARBA" id="ARBA00022723"/>
    </source>
</evidence>
<keyword evidence="9" id="KW-0234">DNA repair</keyword>
<dbReference type="InterPro" id="IPR022998">
    <property type="entry name" value="ThiamineP_synth_TenI"/>
</dbReference>
<dbReference type="GO" id="GO:0008413">
    <property type="term" value="F:8-oxo-7,8-dihydroguanosine triphosphate pyrophosphatase activity"/>
    <property type="evidence" value="ECO:0007669"/>
    <property type="project" value="TreeGrafter"/>
</dbReference>
<dbReference type="RefSeq" id="WP_015238911.1">
    <property type="nucleotide sequence ID" value="NC_020283.1"/>
</dbReference>
<comment type="catalytic activity">
    <reaction evidence="11">
        <text>8-oxo-GTP + H2O = 8-oxo-GMP + diphosphate + H(+)</text>
        <dbReference type="Rhea" id="RHEA:67616"/>
        <dbReference type="ChEBI" id="CHEBI:15377"/>
        <dbReference type="ChEBI" id="CHEBI:15378"/>
        <dbReference type="ChEBI" id="CHEBI:33019"/>
        <dbReference type="ChEBI" id="CHEBI:143553"/>
        <dbReference type="ChEBI" id="CHEBI:145694"/>
    </reaction>
</comment>
<name>M1LVT4_9PROT</name>
<comment type="cofactor">
    <cofactor evidence="1">
        <name>Mg(2+)</name>
        <dbReference type="ChEBI" id="CHEBI:18420"/>
    </cofactor>
</comment>
<dbReference type="InterPro" id="IPR015797">
    <property type="entry name" value="NUDIX_hydrolase-like_dom_sf"/>
</dbReference>
<accession>M1LVT4</accession>
<proteinExistence type="inferred from homology"/>
<sequence length="323" mass="37367">MANNITIKVSIGIILNENNEILLEQRPKNESYPFYWGFPGGKVEKNELPNDTLNRELKEELDIDIIKAYPWVNHIFYKQNIKYHLLFYRVIQWQGNIYGKEKQNLQWVNINQINKIDNLLPSTFYPIRWLKIPNTYGITSIQNEKNIESFLIRLDQALSKGLSLIQFREPDWPDGISSKSLYKAMNLVLDMCKKHNARLLINSSHPESWWREANGLHLRSTDMESFHYKSNKNRSNFLTAVSTHNSNDLEFAFNKLNADFAVLGPVNNTLTHPGELGMGWSNFQKLVKEAKLPVFSLGGQSEKCRELAYQHGAHGIAGIRSFI</sequence>
<evidence type="ECO:0000256" key="10">
    <source>
        <dbReference type="ARBA" id="ARBA00035861"/>
    </source>
</evidence>
<organism evidence="18 19">
    <name type="scientific">Candidatus Kinetoplastidibacterium crithidiae TCC036E</name>
    <dbReference type="NCBI Taxonomy" id="1208918"/>
    <lineage>
        <taxon>Bacteria</taxon>
        <taxon>Pseudomonadati</taxon>
        <taxon>Pseudomonadota</taxon>
        <taxon>Betaproteobacteria</taxon>
        <taxon>Candidatus Kinetoplastidibacterium</taxon>
    </lineage>
</organism>
<keyword evidence="5" id="KW-0479">Metal-binding</keyword>
<dbReference type="SUPFAM" id="SSF51391">
    <property type="entry name" value="Thiamin phosphate synthase"/>
    <property type="match status" value="1"/>
</dbReference>
<dbReference type="KEGG" id="kct:CDEE_0286"/>
<dbReference type="GO" id="GO:0006260">
    <property type="term" value="P:DNA replication"/>
    <property type="evidence" value="ECO:0007669"/>
    <property type="project" value="UniProtKB-KW"/>
</dbReference>
<evidence type="ECO:0000256" key="8">
    <source>
        <dbReference type="ARBA" id="ARBA00022842"/>
    </source>
</evidence>
<dbReference type="PANTHER" id="PTHR47707:SF1">
    <property type="entry name" value="NUDIX HYDROLASE FAMILY PROTEIN"/>
    <property type="match status" value="1"/>
</dbReference>
<keyword evidence="4" id="KW-0235">DNA replication</keyword>
<comment type="similarity">
    <text evidence="2">Belongs to the Nudix hydrolase family.</text>
</comment>
<keyword evidence="19" id="KW-1185">Reference proteome</keyword>
<evidence type="ECO:0000259" key="17">
    <source>
        <dbReference type="PROSITE" id="PS51462"/>
    </source>
</evidence>
<evidence type="ECO:0000313" key="19">
    <source>
        <dbReference type="Proteomes" id="UP000011686"/>
    </source>
</evidence>
<dbReference type="AlphaFoldDB" id="M1LVT4"/>
<evidence type="ECO:0000256" key="3">
    <source>
        <dbReference type="ARBA" id="ARBA00022457"/>
    </source>
</evidence>
<dbReference type="GO" id="GO:0006281">
    <property type="term" value="P:DNA repair"/>
    <property type="evidence" value="ECO:0007669"/>
    <property type="project" value="UniProtKB-KW"/>
</dbReference>
<evidence type="ECO:0000256" key="16">
    <source>
        <dbReference type="ARBA" id="ARBA00042798"/>
    </source>
</evidence>
<evidence type="ECO:0000313" key="18">
    <source>
        <dbReference type="EMBL" id="AGF47369.1"/>
    </source>
</evidence>
<feature type="domain" description="Nudix hydrolase" evidence="17">
    <location>
        <begin position="5"/>
        <end position="132"/>
    </location>
</feature>
<dbReference type="PANTHER" id="PTHR47707">
    <property type="entry name" value="8-OXO-DGTP DIPHOSPHATASE"/>
    <property type="match status" value="1"/>
</dbReference>
<keyword evidence="3" id="KW-0515">Mutator protein</keyword>
<dbReference type="Gene3D" id="3.90.79.10">
    <property type="entry name" value="Nucleoside Triphosphate Pyrophosphohydrolase"/>
    <property type="match status" value="1"/>
</dbReference>
<evidence type="ECO:0000256" key="4">
    <source>
        <dbReference type="ARBA" id="ARBA00022705"/>
    </source>
</evidence>
<dbReference type="STRING" id="1208918.CDEE_0286"/>
<reference evidence="18 19" key="1">
    <citation type="journal article" date="2013" name="Genome Biol. Evol.">
        <title>Genome evolution and phylogenomic analysis of candidatus kinetoplastibacterium, the betaproteobacterial endosymbionts of strigomonas and angomonas.</title>
        <authorList>
            <person name="Alves J.M."/>
            <person name="Serrano M.G."/>
            <person name="Maia da Silva F."/>
            <person name="Voegtly L.J."/>
            <person name="Matveyev A.V."/>
            <person name="Teixeira M.M."/>
            <person name="Camargo E.P."/>
            <person name="Buck G.A."/>
        </authorList>
    </citation>
    <scope>NUCLEOTIDE SEQUENCE [LARGE SCALE GENOMIC DNA]</scope>
    <source>
        <strain evidence="18 19">TCC036E</strain>
    </source>
</reference>
<evidence type="ECO:0000256" key="6">
    <source>
        <dbReference type="ARBA" id="ARBA00022763"/>
    </source>
</evidence>
<evidence type="ECO:0000256" key="14">
    <source>
        <dbReference type="ARBA" id="ARBA00041592"/>
    </source>
</evidence>
<dbReference type="InterPro" id="IPR036206">
    <property type="entry name" value="ThiamineP_synth_sf"/>
</dbReference>
<evidence type="ECO:0000256" key="9">
    <source>
        <dbReference type="ARBA" id="ARBA00023204"/>
    </source>
</evidence>
<evidence type="ECO:0000256" key="12">
    <source>
        <dbReference type="ARBA" id="ARBA00038905"/>
    </source>
</evidence>
<dbReference type="EMBL" id="CP003804">
    <property type="protein sequence ID" value="AGF47369.1"/>
    <property type="molecule type" value="Genomic_DNA"/>
</dbReference>
<dbReference type="GO" id="GO:0009228">
    <property type="term" value="P:thiamine biosynthetic process"/>
    <property type="evidence" value="ECO:0007669"/>
    <property type="project" value="UniProtKB-KW"/>
</dbReference>
<evidence type="ECO:0000256" key="1">
    <source>
        <dbReference type="ARBA" id="ARBA00001946"/>
    </source>
</evidence>
<dbReference type="eggNOG" id="COG0352">
    <property type="taxonomic scope" value="Bacteria"/>
</dbReference>
<dbReference type="Pfam" id="PF02581">
    <property type="entry name" value="TMP-TENI"/>
    <property type="match status" value="1"/>
</dbReference>
<evidence type="ECO:0000256" key="7">
    <source>
        <dbReference type="ARBA" id="ARBA00022801"/>
    </source>
</evidence>
<dbReference type="Proteomes" id="UP000011686">
    <property type="component" value="Chromosome"/>
</dbReference>
<dbReference type="SUPFAM" id="SSF55811">
    <property type="entry name" value="Nudix"/>
    <property type="match status" value="1"/>
</dbReference>
<evidence type="ECO:0000256" key="13">
    <source>
        <dbReference type="ARBA" id="ARBA00040794"/>
    </source>
</evidence>
<dbReference type="GO" id="GO:0044716">
    <property type="term" value="F:8-oxo-GDP phosphatase activity"/>
    <property type="evidence" value="ECO:0007669"/>
    <property type="project" value="TreeGrafter"/>
</dbReference>
<dbReference type="InterPro" id="IPR020084">
    <property type="entry name" value="NUDIX_hydrolase_CS"/>
</dbReference>
<protein>
    <recommendedName>
        <fullName evidence="13">8-oxo-dGTP diphosphatase</fullName>
        <ecNumber evidence="12">3.6.1.55</ecNumber>
    </recommendedName>
    <alternativeName>
        <fullName evidence="16">7,8-dihydro-8-oxoguanine-triphosphatase</fullName>
    </alternativeName>
    <alternativeName>
        <fullName evidence="15">Mutator protein MutT</fullName>
    </alternativeName>
    <alternativeName>
        <fullName evidence="14">dGTP pyrophosphohydrolase</fullName>
    </alternativeName>
</protein>
<dbReference type="InterPro" id="IPR047127">
    <property type="entry name" value="MutT-like"/>
</dbReference>
<keyword evidence="6" id="KW-0227">DNA damage</keyword>
<dbReference type="PROSITE" id="PS00893">
    <property type="entry name" value="NUDIX_BOX"/>
    <property type="match status" value="1"/>
</dbReference>
<keyword evidence="8" id="KW-0460">Magnesium</keyword>
<dbReference type="eggNOG" id="COG0494">
    <property type="taxonomic scope" value="Bacteria"/>
</dbReference>
<evidence type="ECO:0000256" key="11">
    <source>
        <dbReference type="ARBA" id="ARBA00036904"/>
    </source>
</evidence>
<dbReference type="PROSITE" id="PS51462">
    <property type="entry name" value="NUDIX"/>
    <property type="match status" value="1"/>
</dbReference>
<dbReference type="HOGENOM" id="CLU_076087_0_0_4"/>
<gene>
    <name evidence="18" type="ORF">CDEE_0286</name>
</gene>
<dbReference type="Pfam" id="PF00293">
    <property type="entry name" value="NUDIX"/>
    <property type="match status" value="1"/>
</dbReference>
<dbReference type="InterPro" id="IPR013785">
    <property type="entry name" value="Aldolase_TIM"/>
</dbReference>
<dbReference type="NCBIfam" id="NF006530">
    <property type="entry name" value="PRK08999.1"/>
    <property type="match status" value="1"/>
</dbReference>
<dbReference type="PATRIC" id="fig|1208918.3.peg.65"/>
<dbReference type="Gene3D" id="3.20.20.70">
    <property type="entry name" value="Aldolase class I"/>
    <property type="match status" value="1"/>
</dbReference>
<keyword evidence="7 18" id="KW-0378">Hydrolase</keyword>
<evidence type="ECO:0000256" key="15">
    <source>
        <dbReference type="ARBA" id="ARBA00041979"/>
    </source>
</evidence>
<dbReference type="CDD" id="cd00564">
    <property type="entry name" value="TMP_TenI"/>
    <property type="match status" value="1"/>
</dbReference>
<dbReference type="GO" id="GO:0035539">
    <property type="term" value="F:8-oxo-7,8-dihydrodeoxyguanosine triphosphate pyrophosphatase activity"/>
    <property type="evidence" value="ECO:0007669"/>
    <property type="project" value="UniProtKB-EC"/>
</dbReference>